<comment type="caution">
    <text evidence="2">The sequence shown here is derived from an EMBL/GenBank/DDBJ whole genome shotgun (WGS) entry which is preliminary data.</text>
</comment>
<evidence type="ECO:0000259" key="1">
    <source>
        <dbReference type="Pfam" id="PF14300"/>
    </source>
</evidence>
<organism evidence="2 3">
    <name type="scientific">Comamonas testosteroni</name>
    <name type="common">Pseudomonas testosteroni</name>
    <dbReference type="NCBI Taxonomy" id="285"/>
    <lineage>
        <taxon>Bacteria</taxon>
        <taxon>Pseudomonadati</taxon>
        <taxon>Pseudomonadota</taxon>
        <taxon>Betaproteobacteria</taxon>
        <taxon>Burkholderiales</taxon>
        <taxon>Comamonadaceae</taxon>
        <taxon>Comamonas</taxon>
    </lineage>
</organism>
<protein>
    <submittedName>
        <fullName evidence="2">DUF4375 domain-containing protein</fullName>
    </submittedName>
</protein>
<gene>
    <name evidence="2" type="ORF">DZC30_16745</name>
</gene>
<evidence type="ECO:0000313" key="3">
    <source>
        <dbReference type="Proteomes" id="UP000261948"/>
    </source>
</evidence>
<dbReference type="Proteomes" id="UP000261948">
    <property type="component" value="Unassembled WGS sequence"/>
</dbReference>
<sequence>MTAENSLPEDAVSHEELLDLGARLQQALKNRADPQQPVSQAVTDVMLAAFIARNLHQGGFAQLFFNAQGGYLREMADMLQNVNARNTLNLYERAVRVCLADKPGYQSFLASDFVSDSALKNALHEVSLDYFASGLQFELEAAAQLRLVCQQARIWLRQHSCL</sequence>
<accession>A0A373FE58</accession>
<proteinExistence type="predicted"/>
<dbReference type="InterPro" id="IPR025402">
    <property type="entry name" value="DMP19_C"/>
</dbReference>
<evidence type="ECO:0000313" key="2">
    <source>
        <dbReference type="EMBL" id="RGE42421.1"/>
    </source>
</evidence>
<dbReference type="OrthoDB" id="2216871at2"/>
<name>A0A373FE58_COMTE</name>
<dbReference type="Pfam" id="PF14300">
    <property type="entry name" value="DMP19"/>
    <property type="match status" value="1"/>
</dbReference>
<keyword evidence="3" id="KW-1185">Reference proteome</keyword>
<dbReference type="Gene3D" id="1.20.1420.60">
    <property type="match status" value="1"/>
</dbReference>
<dbReference type="EMBL" id="QURR01000023">
    <property type="protein sequence ID" value="RGE42421.1"/>
    <property type="molecule type" value="Genomic_DNA"/>
</dbReference>
<feature type="domain" description="DNA mimic protein DMP19 C-terminal" evidence="1">
    <location>
        <begin position="41"/>
        <end position="132"/>
    </location>
</feature>
<dbReference type="AlphaFoldDB" id="A0A373FE58"/>
<reference evidence="2 3" key="1">
    <citation type="submission" date="2018-08" db="EMBL/GenBank/DDBJ databases">
        <title>Comamonas testosteroni strain SWCO2.</title>
        <authorList>
            <person name="Jiang N."/>
            <person name="Zhang X.Z."/>
        </authorList>
    </citation>
    <scope>NUCLEOTIDE SEQUENCE [LARGE SCALE GENOMIC DNA]</scope>
    <source>
        <strain evidence="2 3">SWCO2</strain>
    </source>
</reference>